<dbReference type="GO" id="GO:0008777">
    <property type="term" value="F:acetylornithine deacetylase activity"/>
    <property type="evidence" value="ECO:0007669"/>
    <property type="project" value="TreeGrafter"/>
</dbReference>
<dbReference type="Gene3D" id="3.30.70.360">
    <property type="match status" value="1"/>
</dbReference>
<dbReference type="SUPFAM" id="SSF55031">
    <property type="entry name" value="Bacterial exopeptidase dimerisation domain"/>
    <property type="match status" value="1"/>
</dbReference>
<keyword evidence="1" id="KW-0479">Metal-binding</keyword>
<evidence type="ECO:0000256" key="1">
    <source>
        <dbReference type="ARBA" id="ARBA00022723"/>
    </source>
</evidence>
<reference evidence="5 6" key="1">
    <citation type="submission" date="2020-07" db="EMBL/GenBank/DDBJ databases">
        <title>Sequencing the genomes of 1000 actinobacteria strains.</title>
        <authorList>
            <person name="Klenk H.-P."/>
        </authorList>
    </citation>
    <scope>NUCLEOTIDE SEQUENCE [LARGE SCALE GENOMIC DNA]</scope>
    <source>
        <strain evidence="5 6">DSM 26341</strain>
    </source>
</reference>
<dbReference type="PANTHER" id="PTHR43808:SF31">
    <property type="entry name" value="N-ACETYL-L-CITRULLINE DEACETYLASE"/>
    <property type="match status" value="1"/>
</dbReference>
<evidence type="ECO:0000256" key="2">
    <source>
        <dbReference type="ARBA" id="ARBA00022801"/>
    </source>
</evidence>
<dbReference type="AlphaFoldDB" id="A0A7Z0II52"/>
<organism evidence="5 6">
    <name type="scientific">Spelaeicoccus albus</name>
    <dbReference type="NCBI Taxonomy" id="1280376"/>
    <lineage>
        <taxon>Bacteria</taxon>
        <taxon>Bacillati</taxon>
        <taxon>Actinomycetota</taxon>
        <taxon>Actinomycetes</taxon>
        <taxon>Micrococcales</taxon>
        <taxon>Brevibacteriaceae</taxon>
        <taxon>Spelaeicoccus</taxon>
    </lineage>
</organism>
<dbReference type="PANTHER" id="PTHR43808">
    <property type="entry name" value="ACETYLORNITHINE DEACETYLASE"/>
    <property type="match status" value="1"/>
</dbReference>
<dbReference type="GO" id="GO:0006526">
    <property type="term" value="P:L-arginine biosynthetic process"/>
    <property type="evidence" value="ECO:0007669"/>
    <property type="project" value="TreeGrafter"/>
</dbReference>
<dbReference type="InterPro" id="IPR010174">
    <property type="entry name" value="Succinyl-DAP_deSuclase_DapE"/>
</dbReference>
<dbReference type="Pfam" id="PF01546">
    <property type="entry name" value="Peptidase_M20"/>
    <property type="match status" value="1"/>
</dbReference>
<keyword evidence="6" id="KW-1185">Reference proteome</keyword>
<feature type="domain" description="Peptidase M20 dimerisation" evidence="4">
    <location>
        <begin position="184"/>
        <end position="281"/>
    </location>
</feature>
<dbReference type="NCBIfam" id="TIGR01900">
    <property type="entry name" value="dapE-gram_pos"/>
    <property type="match status" value="1"/>
</dbReference>
<dbReference type="Pfam" id="PF07687">
    <property type="entry name" value="M20_dimer"/>
    <property type="match status" value="1"/>
</dbReference>
<dbReference type="InterPro" id="IPR002933">
    <property type="entry name" value="Peptidase_M20"/>
</dbReference>
<dbReference type="GO" id="GO:0046872">
    <property type="term" value="F:metal ion binding"/>
    <property type="evidence" value="ECO:0007669"/>
    <property type="project" value="UniProtKB-KW"/>
</dbReference>
<name>A0A7Z0II52_9MICO</name>
<dbReference type="InterPro" id="IPR011650">
    <property type="entry name" value="Peptidase_M20_dimer"/>
</dbReference>
<dbReference type="RefSeq" id="WP_179428469.1">
    <property type="nucleotide sequence ID" value="NZ_JACBZP010000001.1"/>
</dbReference>
<evidence type="ECO:0000313" key="6">
    <source>
        <dbReference type="Proteomes" id="UP000539111"/>
    </source>
</evidence>
<evidence type="ECO:0000259" key="4">
    <source>
        <dbReference type="Pfam" id="PF07687"/>
    </source>
</evidence>
<accession>A0A7Z0II52</accession>
<dbReference type="Gene3D" id="3.40.630.10">
    <property type="entry name" value="Zn peptidases"/>
    <property type="match status" value="1"/>
</dbReference>
<protein>
    <recommendedName>
        <fullName evidence="3">Succinyl-diaminopimelate desuccinylase</fullName>
        <ecNumber evidence="3">3.5.1.18</ecNumber>
    </recommendedName>
</protein>
<sequence length="372" mass="38961">MTSSDDSFAADVPDLTAARPLDLGSDVAELTAALCDIESVSGNEKSIADAVHSALGALAHLRVERDGDTVVARTGLGRDKRVVMAGHLDTVPVADNLPTRLEGGVLHGRGTVDMKGGVAALLSLAASLTEPRYDVTWVFYDHEEVAASLNGLGRVARRHPEWLTGDFAVLGEPTNARVEGGCNGTIRVELRIAGRRAHSGRAWMGVNAIHGAARALATLADYEAATKVVDGLAFRESLSAVAISGGVAGNVVPDECVVTVNYRFAPSLTASGAEAHLRELFAGYDLTVTDSSEGARPGLDRPEAADFLAAVGGEPEAKVGWTDVARFSALGVPAVNFGPGDPLLAHKDDERVPTEQIHAVREALEDWLGPVR</sequence>
<dbReference type="Proteomes" id="UP000539111">
    <property type="component" value="Unassembled WGS sequence"/>
</dbReference>
<dbReference type="SUPFAM" id="SSF53187">
    <property type="entry name" value="Zn-dependent exopeptidases"/>
    <property type="match status" value="1"/>
</dbReference>
<evidence type="ECO:0000256" key="3">
    <source>
        <dbReference type="NCBIfam" id="TIGR01900"/>
    </source>
</evidence>
<gene>
    <name evidence="5" type="ORF">BJY26_002383</name>
</gene>
<dbReference type="EC" id="3.5.1.18" evidence="3"/>
<dbReference type="InterPro" id="IPR036264">
    <property type="entry name" value="Bact_exopeptidase_dim_dom"/>
</dbReference>
<comment type="caution">
    <text evidence="5">The sequence shown here is derived from an EMBL/GenBank/DDBJ whole genome shotgun (WGS) entry which is preliminary data.</text>
</comment>
<dbReference type="EMBL" id="JACBZP010000001">
    <property type="protein sequence ID" value="NYI68077.1"/>
    <property type="molecule type" value="Genomic_DNA"/>
</dbReference>
<dbReference type="InterPro" id="IPR050072">
    <property type="entry name" value="Peptidase_M20A"/>
</dbReference>
<proteinExistence type="predicted"/>
<dbReference type="GO" id="GO:0009089">
    <property type="term" value="P:lysine biosynthetic process via diaminopimelate"/>
    <property type="evidence" value="ECO:0007669"/>
    <property type="project" value="UniProtKB-UniRule"/>
</dbReference>
<keyword evidence="2 5" id="KW-0378">Hydrolase</keyword>
<evidence type="ECO:0000313" key="5">
    <source>
        <dbReference type="EMBL" id="NYI68077.1"/>
    </source>
</evidence>
<dbReference type="GO" id="GO:0009014">
    <property type="term" value="F:succinyl-diaminopimelate desuccinylase activity"/>
    <property type="evidence" value="ECO:0007669"/>
    <property type="project" value="UniProtKB-UniRule"/>
</dbReference>